<dbReference type="Gene3D" id="3.80.10.10">
    <property type="entry name" value="Ribonuclease Inhibitor"/>
    <property type="match status" value="3"/>
</dbReference>
<reference evidence="6" key="1">
    <citation type="submission" date="2017-10" db="EMBL/GenBank/DDBJ databases">
        <title>Rapid genome shrinkage in a self-fertile nematode reveals novel sperm competition proteins.</title>
        <authorList>
            <person name="Yin D."/>
            <person name="Schwarz E.M."/>
            <person name="Thomas C.G."/>
            <person name="Felde R.L."/>
            <person name="Korf I.F."/>
            <person name="Cutter A.D."/>
            <person name="Schartner C.M."/>
            <person name="Ralston E.J."/>
            <person name="Meyer B.J."/>
            <person name="Haag E.S."/>
        </authorList>
    </citation>
    <scope>NUCLEOTIDE SEQUENCE [LARGE SCALE GENOMIC DNA]</scope>
    <source>
        <strain evidence="6">JU1422</strain>
    </source>
</reference>
<evidence type="ECO:0000259" key="4">
    <source>
        <dbReference type="PROSITE" id="PS50181"/>
    </source>
</evidence>
<dbReference type="SMART" id="SM00367">
    <property type="entry name" value="LRR_CC"/>
    <property type="match status" value="6"/>
</dbReference>
<evidence type="ECO:0008006" key="7">
    <source>
        <dbReference type="Google" id="ProtNLM"/>
    </source>
</evidence>
<dbReference type="InterPro" id="IPR012677">
    <property type="entry name" value="Nucleotide-bd_a/b_plait_sf"/>
</dbReference>
<evidence type="ECO:0000313" key="5">
    <source>
        <dbReference type="EMBL" id="PIC46823.1"/>
    </source>
</evidence>
<proteinExistence type="predicted"/>
<comment type="caution">
    <text evidence="5">The sequence shown here is derived from an EMBL/GenBank/DDBJ whole genome shotgun (WGS) entry which is preliminary data.</text>
</comment>
<dbReference type="GO" id="GO:0031146">
    <property type="term" value="P:SCF-dependent proteasomal ubiquitin-dependent protein catabolic process"/>
    <property type="evidence" value="ECO:0007669"/>
    <property type="project" value="TreeGrafter"/>
</dbReference>
<sequence length="752" mass="82996">MISCPIFCEELNLKMDFNRSFTSNLGSATSAKSQQSMFKALRRLHGQNLESRGLHDMTEAFQSFVTRARFFSIGKLRRTWSHSAAEFMKYRRLLPMLLADGEAFDGGETDDFDASIAFQHTSRDDRKIVVSNISSRVTQSQLQSFFSQYGKVTSCILPREEKKTSIFGTLPKHSKNCGTATITFKKAEHAERAKNASPEELKFYDQLMVVSAYVSKKRGGKGLVLSDDVGSREDTPLSRASSTQSLASGSEQLFNLGSIPEKVLKRVISFLPIHETIRIERVNKKFMEQSIKSWELINRLVLARETVFSKQRPMRTNHLKAILTRAGAHLRSLDMSGVVHLLDDRRAVKMIATCCPNLVELDISGTHAQAEALEELGESLTHLKQLSYRGMETTGDKAFYFLLKNCGHSLKFADLRNSKRLHGRSFRLFGSQLESLYLDGSSKIDEMAFEDLCTSCGGLKELRINECYKITDENLSMIARRMEDLSILTLCGDGFKNLTSAGLIHISHMKNITELALDYNTLVNDELLISISAGLPLLSSLSLANAGDDASITAEGVSAIKNLSGLTQLDVSSLAAVNSAVMTQLGALKKLEIIQLRNCTYLGDEGVRTMLQMPNLRHTDLSGSILVSNDSIQEFIKAFPSGPKLPPITLVVGGTAADASKLSVRGSRVVVDFSDYSTIVAMQTSQTSGSKFVVGSVSDCEDNSDDDFEVLTAQRSFYIDAVCGEEDSPITDDGKLAEWAEKEARSLGLIKD</sequence>
<feature type="region of interest" description="Disordered" evidence="2">
    <location>
        <begin position="225"/>
        <end position="244"/>
    </location>
</feature>
<dbReference type="PANTHER" id="PTHR13318">
    <property type="entry name" value="PARTNER OF PAIRED, ISOFORM B-RELATED"/>
    <property type="match status" value="1"/>
</dbReference>
<keyword evidence="1" id="KW-0694">RNA-binding</keyword>
<protein>
    <recommendedName>
        <fullName evidence="7">RRM domain-containing protein</fullName>
    </recommendedName>
</protein>
<evidence type="ECO:0000256" key="2">
    <source>
        <dbReference type="SAM" id="MobiDB-lite"/>
    </source>
</evidence>
<dbReference type="Gene3D" id="3.30.70.330">
    <property type="match status" value="1"/>
</dbReference>
<dbReference type="InterPro" id="IPR035979">
    <property type="entry name" value="RBD_domain_sf"/>
</dbReference>
<keyword evidence="6" id="KW-1185">Reference proteome</keyword>
<dbReference type="SUPFAM" id="SSF54928">
    <property type="entry name" value="RNA-binding domain, RBD"/>
    <property type="match status" value="1"/>
</dbReference>
<feature type="domain" description="F-box" evidence="4">
    <location>
        <begin position="253"/>
        <end position="300"/>
    </location>
</feature>
<accession>A0A2G5V4W4</accession>
<gene>
    <name evidence="5" type="primary">Cni-EEED8.10</name>
    <name evidence="5" type="synonym">Cnig_chr_II.g6392</name>
    <name evidence="5" type="ORF">B9Z55_006392</name>
</gene>
<dbReference type="STRING" id="1611254.A0A2G5V4W4"/>
<dbReference type="EMBL" id="PDUG01000002">
    <property type="protein sequence ID" value="PIC46823.1"/>
    <property type="molecule type" value="Genomic_DNA"/>
</dbReference>
<organism evidence="5 6">
    <name type="scientific">Caenorhabditis nigoni</name>
    <dbReference type="NCBI Taxonomy" id="1611254"/>
    <lineage>
        <taxon>Eukaryota</taxon>
        <taxon>Metazoa</taxon>
        <taxon>Ecdysozoa</taxon>
        <taxon>Nematoda</taxon>
        <taxon>Chromadorea</taxon>
        <taxon>Rhabditida</taxon>
        <taxon>Rhabditina</taxon>
        <taxon>Rhabditomorpha</taxon>
        <taxon>Rhabditoidea</taxon>
        <taxon>Rhabditidae</taxon>
        <taxon>Peloderinae</taxon>
        <taxon>Caenorhabditis</taxon>
    </lineage>
</organism>
<dbReference type="Proteomes" id="UP000230233">
    <property type="component" value="Chromosome II"/>
</dbReference>
<name>A0A2G5V4W4_9PELO</name>
<dbReference type="FunFam" id="3.80.10.10:FF:001269">
    <property type="entry name" value="Putative RNA-binding protein EEED8.10"/>
    <property type="match status" value="1"/>
</dbReference>
<dbReference type="PROSITE" id="PS50102">
    <property type="entry name" value="RRM"/>
    <property type="match status" value="1"/>
</dbReference>
<dbReference type="OrthoDB" id="549243at2759"/>
<dbReference type="PANTHER" id="PTHR13318:SF50">
    <property type="entry name" value="F-BOX_LRR-REPEAT PROTEIN 7"/>
    <property type="match status" value="1"/>
</dbReference>
<evidence type="ECO:0000256" key="1">
    <source>
        <dbReference type="PROSITE-ProRule" id="PRU00176"/>
    </source>
</evidence>
<dbReference type="SMART" id="SM00360">
    <property type="entry name" value="RRM"/>
    <property type="match status" value="1"/>
</dbReference>
<dbReference type="InterPro" id="IPR001810">
    <property type="entry name" value="F-box_dom"/>
</dbReference>
<dbReference type="CDD" id="cd00590">
    <property type="entry name" value="RRM_SF"/>
    <property type="match status" value="1"/>
</dbReference>
<dbReference type="InterPro" id="IPR000504">
    <property type="entry name" value="RRM_dom"/>
</dbReference>
<dbReference type="InterPro" id="IPR006553">
    <property type="entry name" value="Leu-rich_rpt_Cys-con_subtyp"/>
</dbReference>
<dbReference type="InterPro" id="IPR032675">
    <property type="entry name" value="LRR_dom_sf"/>
</dbReference>
<dbReference type="GO" id="GO:0003723">
    <property type="term" value="F:RNA binding"/>
    <property type="evidence" value="ECO:0007669"/>
    <property type="project" value="UniProtKB-UniRule"/>
</dbReference>
<dbReference type="AlphaFoldDB" id="A0A2G5V4W4"/>
<dbReference type="PROSITE" id="PS50181">
    <property type="entry name" value="FBOX"/>
    <property type="match status" value="1"/>
</dbReference>
<dbReference type="SUPFAM" id="SSF52047">
    <property type="entry name" value="RNI-like"/>
    <property type="match status" value="1"/>
</dbReference>
<evidence type="ECO:0000313" key="6">
    <source>
        <dbReference type="Proteomes" id="UP000230233"/>
    </source>
</evidence>
<dbReference type="Pfam" id="PF00076">
    <property type="entry name" value="RRM_1"/>
    <property type="match status" value="1"/>
</dbReference>
<dbReference type="GO" id="GO:0019005">
    <property type="term" value="C:SCF ubiquitin ligase complex"/>
    <property type="evidence" value="ECO:0007669"/>
    <property type="project" value="TreeGrafter"/>
</dbReference>
<evidence type="ECO:0000259" key="3">
    <source>
        <dbReference type="PROSITE" id="PS50102"/>
    </source>
</evidence>
<feature type="domain" description="RRM" evidence="3">
    <location>
        <begin position="126"/>
        <end position="215"/>
    </location>
</feature>